<comment type="caution">
    <text evidence="1">The sequence shown here is derived from an EMBL/GenBank/DDBJ whole genome shotgun (WGS) entry which is preliminary data.</text>
</comment>
<name>A0A8H7AGR1_9EURO</name>
<dbReference type="OrthoDB" id="3644718at2759"/>
<evidence type="ECO:0000313" key="2">
    <source>
        <dbReference type="Proteomes" id="UP000606974"/>
    </source>
</evidence>
<organism evidence="1 2">
    <name type="scientific">Endocarpon pusillum</name>
    <dbReference type="NCBI Taxonomy" id="364733"/>
    <lineage>
        <taxon>Eukaryota</taxon>
        <taxon>Fungi</taxon>
        <taxon>Dikarya</taxon>
        <taxon>Ascomycota</taxon>
        <taxon>Pezizomycotina</taxon>
        <taxon>Eurotiomycetes</taxon>
        <taxon>Chaetothyriomycetidae</taxon>
        <taxon>Verrucariales</taxon>
        <taxon>Verrucariaceae</taxon>
        <taxon>Endocarpon</taxon>
    </lineage>
</organism>
<dbReference type="InterPro" id="IPR036047">
    <property type="entry name" value="F-box-like_dom_sf"/>
</dbReference>
<dbReference type="AlphaFoldDB" id="A0A8H7AGR1"/>
<reference evidence="1" key="1">
    <citation type="submission" date="2020-02" db="EMBL/GenBank/DDBJ databases">
        <authorList>
            <person name="Palmer J.M."/>
        </authorList>
    </citation>
    <scope>NUCLEOTIDE SEQUENCE</scope>
    <source>
        <strain evidence="1">EPUS1.4</strain>
        <tissue evidence="1">Thallus</tissue>
    </source>
</reference>
<protein>
    <recommendedName>
        <fullName evidence="3">F-box domain-containing protein</fullName>
    </recommendedName>
</protein>
<sequence>MSSLLDLPLELLYSISAAVSPADIVNLACSCKQLLESSKASLARHQKLHSELGFVHDRDALTVPTVLRRVMSQPHTQWHIRKLEAWGSREGWSRWKNYPSNGGGYGYVYVSGDGDANDRFLAWVDRWRSHTYLDSAFFSKAELGRYRQIMLRELRLSEEMTKKWMDLLESGYDEPLKVILIALCEGLRELSYATYDPTGCDAEGDPLSMLSTSIRSIYSLGSPQSCQWPVGFRALHSIIISEPSGYQHRYNSFSSDSATVAPLFLLPAIRELRLNLIGYRESGDYVWE</sequence>
<evidence type="ECO:0000313" key="1">
    <source>
        <dbReference type="EMBL" id="KAF7507124.1"/>
    </source>
</evidence>
<proteinExistence type="predicted"/>
<dbReference type="EMBL" id="JAACFV010000074">
    <property type="protein sequence ID" value="KAF7507124.1"/>
    <property type="molecule type" value="Genomic_DNA"/>
</dbReference>
<keyword evidence="2" id="KW-1185">Reference proteome</keyword>
<accession>A0A8H7AGR1</accession>
<dbReference type="Proteomes" id="UP000606974">
    <property type="component" value="Unassembled WGS sequence"/>
</dbReference>
<dbReference type="SUPFAM" id="SSF81383">
    <property type="entry name" value="F-box domain"/>
    <property type="match status" value="1"/>
</dbReference>
<gene>
    <name evidence="1" type="ORF">GJ744_010937</name>
</gene>
<evidence type="ECO:0008006" key="3">
    <source>
        <dbReference type="Google" id="ProtNLM"/>
    </source>
</evidence>